<gene>
    <name evidence="2" type="ORF">E2C01_087450</name>
</gene>
<proteinExistence type="predicted"/>
<dbReference type="EMBL" id="VSRR010091002">
    <property type="protein sequence ID" value="MPC92364.1"/>
    <property type="molecule type" value="Genomic_DNA"/>
</dbReference>
<sequence length="104" mass="11367">MSDPQPRTSAATSIPRSCQAACIHTTTHTHTSAPHSTPTHTHTRPPSLLRTRLRRPSELTLQTLFALTISTKPIKTKRSSSPSDLPLTLIGRRSPVNPFIKPGL</sequence>
<organism evidence="2 3">
    <name type="scientific">Portunus trituberculatus</name>
    <name type="common">Swimming crab</name>
    <name type="synonym">Neptunus trituberculatus</name>
    <dbReference type="NCBI Taxonomy" id="210409"/>
    <lineage>
        <taxon>Eukaryota</taxon>
        <taxon>Metazoa</taxon>
        <taxon>Ecdysozoa</taxon>
        <taxon>Arthropoda</taxon>
        <taxon>Crustacea</taxon>
        <taxon>Multicrustacea</taxon>
        <taxon>Malacostraca</taxon>
        <taxon>Eumalacostraca</taxon>
        <taxon>Eucarida</taxon>
        <taxon>Decapoda</taxon>
        <taxon>Pleocyemata</taxon>
        <taxon>Brachyura</taxon>
        <taxon>Eubrachyura</taxon>
        <taxon>Portunoidea</taxon>
        <taxon>Portunidae</taxon>
        <taxon>Portuninae</taxon>
        <taxon>Portunus</taxon>
    </lineage>
</organism>
<feature type="region of interest" description="Disordered" evidence="1">
    <location>
        <begin position="23"/>
        <end position="53"/>
    </location>
</feature>
<accession>A0A5B7JJ97</accession>
<dbReference type="Proteomes" id="UP000324222">
    <property type="component" value="Unassembled WGS sequence"/>
</dbReference>
<feature type="region of interest" description="Disordered" evidence="1">
    <location>
        <begin position="74"/>
        <end position="104"/>
    </location>
</feature>
<evidence type="ECO:0000313" key="2">
    <source>
        <dbReference type="EMBL" id="MPC92364.1"/>
    </source>
</evidence>
<dbReference type="AlphaFoldDB" id="A0A5B7JJ97"/>
<feature type="compositionally biased region" description="Low complexity" evidence="1">
    <location>
        <begin position="24"/>
        <end position="50"/>
    </location>
</feature>
<comment type="caution">
    <text evidence="2">The sequence shown here is derived from an EMBL/GenBank/DDBJ whole genome shotgun (WGS) entry which is preliminary data.</text>
</comment>
<evidence type="ECO:0000256" key="1">
    <source>
        <dbReference type="SAM" id="MobiDB-lite"/>
    </source>
</evidence>
<protein>
    <submittedName>
        <fullName evidence="2">Uncharacterized protein</fullName>
    </submittedName>
</protein>
<reference evidence="2 3" key="1">
    <citation type="submission" date="2019-05" db="EMBL/GenBank/DDBJ databases">
        <title>Another draft genome of Portunus trituberculatus and its Hox gene families provides insights of decapod evolution.</title>
        <authorList>
            <person name="Jeong J.-H."/>
            <person name="Song I."/>
            <person name="Kim S."/>
            <person name="Choi T."/>
            <person name="Kim D."/>
            <person name="Ryu S."/>
            <person name="Kim W."/>
        </authorList>
    </citation>
    <scope>NUCLEOTIDE SEQUENCE [LARGE SCALE GENOMIC DNA]</scope>
    <source>
        <tissue evidence="2">Muscle</tissue>
    </source>
</reference>
<keyword evidence="3" id="KW-1185">Reference proteome</keyword>
<name>A0A5B7JJ97_PORTR</name>
<evidence type="ECO:0000313" key="3">
    <source>
        <dbReference type="Proteomes" id="UP000324222"/>
    </source>
</evidence>
<feature type="compositionally biased region" description="Polar residues" evidence="1">
    <location>
        <begin position="74"/>
        <end position="83"/>
    </location>
</feature>